<accession>A0A510XTA7</accession>
<evidence type="ECO:0008006" key="5">
    <source>
        <dbReference type="Google" id="ProtNLM"/>
    </source>
</evidence>
<comment type="caution">
    <text evidence="3">The sequence shown here is derived from an EMBL/GenBank/DDBJ whole genome shotgun (WGS) entry which is preliminary data.</text>
</comment>
<protein>
    <recommendedName>
        <fullName evidence="5">Lipoprotein</fullName>
    </recommendedName>
</protein>
<feature type="region of interest" description="Disordered" evidence="1">
    <location>
        <begin position="33"/>
        <end position="54"/>
    </location>
</feature>
<evidence type="ECO:0000313" key="4">
    <source>
        <dbReference type="Proteomes" id="UP000321419"/>
    </source>
</evidence>
<keyword evidence="2" id="KW-0732">Signal</keyword>
<gene>
    <name evidence="3" type="ORF">PES01_11050</name>
</gene>
<reference evidence="3 4" key="1">
    <citation type="submission" date="2019-07" db="EMBL/GenBank/DDBJ databases">
        <title>Whole genome shotgun sequence of Pseudoalteromonas espejiana NBRC 102222.</title>
        <authorList>
            <person name="Hosoyama A."/>
            <person name="Uohara A."/>
            <person name="Ohji S."/>
            <person name="Ichikawa N."/>
        </authorList>
    </citation>
    <scope>NUCLEOTIDE SEQUENCE [LARGE SCALE GENOMIC DNA]</scope>
    <source>
        <strain evidence="3 4">NBRC 102222</strain>
    </source>
</reference>
<dbReference type="RefSeq" id="WP_089347547.1">
    <property type="nucleotide sequence ID" value="NZ_BJUM01000008.1"/>
</dbReference>
<dbReference type="Proteomes" id="UP000321419">
    <property type="component" value="Unassembled WGS sequence"/>
</dbReference>
<feature type="chain" id="PRO_5021705415" description="Lipoprotein" evidence="2">
    <location>
        <begin position="20"/>
        <end position="126"/>
    </location>
</feature>
<organism evidence="3 4">
    <name type="scientific">Pseudoalteromonas espejiana</name>
    <dbReference type="NCBI Taxonomy" id="28107"/>
    <lineage>
        <taxon>Bacteria</taxon>
        <taxon>Pseudomonadati</taxon>
        <taxon>Pseudomonadota</taxon>
        <taxon>Gammaproteobacteria</taxon>
        <taxon>Alteromonadales</taxon>
        <taxon>Pseudoalteromonadaceae</taxon>
        <taxon>Pseudoalteromonas</taxon>
    </lineage>
</organism>
<keyword evidence="4" id="KW-1185">Reference proteome</keyword>
<dbReference type="EMBL" id="BJUM01000008">
    <property type="protein sequence ID" value="GEK54260.1"/>
    <property type="molecule type" value="Genomic_DNA"/>
</dbReference>
<evidence type="ECO:0000313" key="3">
    <source>
        <dbReference type="EMBL" id="GEK54260.1"/>
    </source>
</evidence>
<evidence type="ECO:0000256" key="2">
    <source>
        <dbReference type="SAM" id="SignalP"/>
    </source>
</evidence>
<feature type="signal peptide" evidence="2">
    <location>
        <begin position="1"/>
        <end position="19"/>
    </location>
</feature>
<dbReference type="AlphaFoldDB" id="A0A510XTA7"/>
<dbReference type="OrthoDB" id="6296287at2"/>
<sequence length="126" mass="13850">MRTLAIFLCVIYLSGCTVAGAIIDGQAQLNARDNKYSNSPARSEPYKNPLEPVPTNKNGFSFTDIGLQIDSLLINLVKGKGNNNTVQVCRQVSKVLKECVEVDKSNLHTNESTQSKTDYEIISVDQ</sequence>
<proteinExistence type="predicted"/>
<name>A0A510XTA7_9GAMM</name>
<evidence type="ECO:0000256" key="1">
    <source>
        <dbReference type="SAM" id="MobiDB-lite"/>
    </source>
</evidence>